<dbReference type="Gene3D" id="3.30.710.10">
    <property type="entry name" value="Potassium Channel Kv1.1, Chain A"/>
    <property type="match status" value="1"/>
</dbReference>
<dbReference type="CDD" id="cd18321">
    <property type="entry name" value="BTB_POZ_EloC"/>
    <property type="match status" value="1"/>
</dbReference>
<dbReference type="SUPFAM" id="SSF54695">
    <property type="entry name" value="POZ domain"/>
    <property type="match status" value="1"/>
</dbReference>
<evidence type="ECO:0000256" key="3">
    <source>
        <dbReference type="ARBA" id="ARBA00021347"/>
    </source>
</evidence>
<organism evidence="6 7">
    <name type="scientific">Cryoendolithus antarcticus</name>
    <dbReference type="NCBI Taxonomy" id="1507870"/>
    <lineage>
        <taxon>Eukaryota</taxon>
        <taxon>Fungi</taxon>
        <taxon>Dikarya</taxon>
        <taxon>Ascomycota</taxon>
        <taxon>Pezizomycotina</taxon>
        <taxon>Dothideomycetes</taxon>
        <taxon>Dothideomycetidae</taxon>
        <taxon>Cladosporiales</taxon>
        <taxon>Cladosporiaceae</taxon>
        <taxon>Cryoendolithus</taxon>
    </lineage>
</organism>
<dbReference type="SMART" id="SM00512">
    <property type="entry name" value="Skp1"/>
    <property type="match status" value="1"/>
</dbReference>
<name>A0A1V8T2S5_9PEZI</name>
<protein>
    <recommendedName>
        <fullName evidence="3">Elongin-C</fullName>
    </recommendedName>
</protein>
<dbReference type="PANTHER" id="PTHR20648">
    <property type="entry name" value="ELONGIN-C"/>
    <property type="match status" value="1"/>
</dbReference>
<dbReference type="GO" id="GO:0005634">
    <property type="term" value="C:nucleus"/>
    <property type="evidence" value="ECO:0007669"/>
    <property type="project" value="UniProtKB-SubCell"/>
</dbReference>
<evidence type="ECO:0000313" key="6">
    <source>
        <dbReference type="EMBL" id="OQO05640.1"/>
    </source>
</evidence>
<accession>A0A1V8T2S5</accession>
<dbReference type="InterPro" id="IPR039948">
    <property type="entry name" value="ELC1"/>
</dbReference>
<evidence type="ECO:0000256" key="5">
    <source>
        <dbReference type="ARBA" id="ARBA00045385"/>
    </source>
</evidence>
<comment type="caution">
    <text evidence="6">The sequence shown here is derived from an EMBL/GenBank/DDBJ whole genome shotgun (WGS) entry which is preliminary data.</text>
</comment>
<keyword evidence="4" id="KW-0539">Nucleus</keyword>
<reference evidence="7" key="1">
    <citation type="submission" date="2017-03" db="EMBL/GenBank/DDBJ databases">
        <title>Genomes of endolithic fungi from Antarctica.</title>
        <authorList>
            <person name="Coleine C."/>
            <person name="Masonjones S."/>
            <person name="Stajich J.E."/>
        </authorList>
    </citation>
    <scope>NUCLEOTIDE SEQUENCE [LARGE SCALE GENOMIC DNA]</scope>
    <source>
        <strain evidence="7">CCFEE 5527</strain>
    </source>
</reference>
<dbReference type="InParanoid" id="A0A1V8T2S5"/>
<sequence>MATLSQFVTLVSSDDFSFIVLRSAACLSGVIRRMLDPACIIFSHASLLYSVLTLTDGFVEARTNTCHFENISGMVLEKVCEYMYYNEKHRDGKDVPDMDIPPELCLELLMASDYLDSACPSLLHMALLTAA</sequence>
<dbReference type="OrthoDB" id="249087at2759"/>
<comment type="subcellular location">
    <subcellularLocation>
        <location evidence="1">Nucleus</location>
    </subcellularLocation>
</comment>
<keyword evidence="7" id="KW-1185">Reference proteome</keyword>
<dbReference type="GO" id="GO:0006511">
    <property type="term" value="P:ubiquitin-dependent protein catabolic process"/>
    <property type="evidence" value="ECO:0007669"/>
    <property type="project" value="InterPro"/>
</dbReference>
<dbReference type="AlphaFoldDB" id="A0A1V8T2S5"/>
<dbReference type="Proteomes" id="UP000192596">
    <property type="component" value="Unassembled WGS sequence"/>
</dbReference>
<evidence type="ECO:0000313" key="7">
    <source>
        <dbReference type="Proteomes" id="UP000192596"/>
    </source>
</evidence>
<evidence type="ECO:0000256" key="4">
    <source>
        <dbReference type="ARBA" id="ARBA00023242"/>
    </source>
</evidence>
<comment type="similarity">
    <text evidence="2">Belongs to the SKP1 family.</text>
</comment>
<dbReference type="InterPro" id="IPR011333">
    <property type="entry name" value="SKP1/BTB/POZ_sf"/>
</dbReference>
<evidence type="ECO:0000256" key="2">
    <source>
        <dbReference type="ARBA" id="ARBA00009993"/>
    </source>
</evidence>
<dbReference type="FunFam" id="3.30.710.10:FF:000035">
    <property type="entry name" value="Elongin C transcription elongation factor"/>
    <property type="match status" value="1"/>
</dbReference>
<gene>
    <name evidence="6" type="ORF">B0A48_09732</name>
</gene>
<dbReference type="STRING" id="1507870.A0A1V8T2S5"/>
<dbReference type="FunCoup" id="A0A1V8T2S5">
    <property type="interactions" value="1223"/>
</dbReference>
<proteinExistence type="inferred from homology"/>
<dbReference type="InterPro" id="IPR001232">
    <property type="entry name" value="SKP1-like"/>
</dbReference>
<evidence type="ECO:0000256" key="1">
    <source>
        <dbReference type="ARBA" id="ARBA00004123"/>
    </source>
</evidence>
<dbReference type="EMBL" id="NAJO01000018">
    <property type="protein sequence ID" value="OQO05640.1"/>
    <property type="molecule type" value="Genomic_DNA"/>
</dbReference>
<comment type="function">
    <text evidence="5">Essential component of the SCF (SKP1-CUL1-F-box protein) E3 ubiquitin ligase complexes, which mediate the ubiquitination and subsequent proteasomal degradation of target proteins. Controls sulfur metabolite repression, probably by mediating the inactivation or degradation of the metR transcription factor.</text>
</comment>